<organism evidence="2 3">
    <name type="scientific">Rubripirellula tenax</name>
    <dbReference type="NCBI Taxonomy" id="2528015"/>
    <lineage>
        <taxon>Bacteria</taxon>
        <taxon>Pseudomonadati</taxon>
        <taxon>Planctomycetota</taxon>
        <taxon>Planctomycetia</taxon>
        <taxon>Pirellulales</taxon>
        <taxon>Pirellulaceae</taxon>
        <taxon>Rubripirellula</taxon>
    </lineage>
</organism>
<name>A0A5C6FB81_9BACT</name>
<feature type="region of interest" description="Disordered" evidence="1">
    <location>
        <begin position="327"/>
        <end position="350"/>
    </location>
</feature>
<evidence type="ECO:0000313" key="2">
    <source>
        <dbReference type="EMBL" id="TWU59073.1"/>
    </source>
</evidence>
<dbReference type="Proteomes" id="UP000318288">
    <property type="component" value="Unassembled WGS sequence"/>
</dbReference>
<dbReference type="RefSeq" id="WP_146456421.1">
    <property type="nucleotide sequence ID" value="NZ_SJPW01000002.1"/>
</dbReference>
<proteinExistence type="predicted"/>
<protein>
    <submittedName>
        <fullName evidence="2">Uncharacterized protein</fullName>
    </submittedName>
</protein>
<dbReference type="EMBL" id="SJPW01000002">
    <property type="protein sequence ID" value="TWU59073.1"/>
    <property type="molecule type" value="Genomic_DNA"/>
</dbReference>
<gene>
    <name evidence="2" type="ORF">Poly51_18590</name>
</gene>
<dbReference type="AlphaFoldDB" id="A0A5C6FB81"/>
<evidence type="ECO:0000256" key="1">
    <source>
        <dbReference type="SAM" id="MobiDB-lite"/>
    </source>
</evidence>
<keyword evidence="3" id="KW-1185">Reference proteome</keyword>
<evidence type="ECO:0000313" key="3">
    <source>
        <dbReference type="Proteomes" id="UP000318288"/>
    </source>
</evidence>
<sequence>MSIDEMCQELVAIEREAGQKIGFVILAIENATGEASEYGVYICEYCVAACLDYCRYRLKTNDDEIPNCQCLKTFRGDGNWIVCIGTEGATEVLSVLQRYGHDIHEEDIVKIKPDDASLLPFTRYSRLIKPPEIVPEFGGKLNFDDIPKGNTVRHKAPVPAENFKCIKRRMQNDDIVKSEVDGLIFEFETVANPQDRYPDDLSSDPPMLLTHEVVVYDLVGACIVALGLSKTRVELERQSEKAASESANLSDEKRESITKILSPKSDSRSAKKRGRPRVKVLTGIEKQIMYLREAGRKPKEINKLLASELAAAGIECSSKVIDRIRKRVESNSTRKNLEESSDSSEENSSS</sequence>
<feature type="compositionally biased region" description="Acidic residues" evidence="1">
    <location>
        <begin position="339"/>
        <end position="350"/>
    </location>
</feature>
<feature type="region of interest" description="Disordered" evidence="1">
    <location>
        <begin position="239"/>
        <end position="276"/>
    </location>
</feature>
<comment type="caution">
    <text evidence="2">The sequence shown here is derived from an EMBL/GenBank/DDBJ whole genome shotgun (WGS) entry which is preliminary data.</text>
</comment>
<reference evidence="2 3" key="1">
    <citation type="submission" date="2019-02" db="EMBL/GenBank/DDBJ databases">
        <title>Deep-cultivation of Planctomycetes and their phenomic and genomic characterization uncovers novel biology.</title>
        <authorList>
            <person name="Wiegand S."/>
            <person name="Jogler M."/>
            <person name="Boedeker C."/>
            <person name="Pinto D."/>
            <person name="Vollmers J."/>
            <person name="Rivas-Marin E."/>
            <person name="Kohn T."/>
            <person name="Peeters S.H."/>
            <person name="Heuer A."/>
            <person name="Rast P."/>
            <person name="Oberbeckmann S."/>
            <person name="Bunk B."/>
            <person name="Jeske O."/>
            <person name="Meyerdierks A."/>
            <person name="Storesund J.E."/>
            <person name="Kallscheuer N."/>
            <person name="Luecker S."/>
            <person name="Lage O.M."/>
            <person name="Pohl T."/>
            <person name="Merkel B.J."/>
            <person name="Hornburger P."/>
            <person name="Mueller R.-W."/>
            <person name="Bruemmer F."/>
            <person name="Labrenz M."/>
            <person name="Spormann A.M."/>
            <person name="Op Den Camp H."/>
            <person name="Overmann J."/>
            <person name="Amann R."/>
            <person name="Jetten M.S.M."/>
            <person name="Mascher T."/>
            <person name="Medema M.H."/>
            <person name="Devos D.P."/>
            <person name="Kaster A.-K."/>
            <person name="Ovreas L."/>
            <person name="Rohde M."/>
            <person name="Galperin M.Y."/>
            <person name="Jogler C."/>
        </authorList>
    </citation>
    <scope>NUCLEOTIDE SEQUENCE [LARGE SCALE GENOMIC DNA]</scope>
    <source>
        <strain evidence="2 3">Poly51</strain>
    </source>
</reference>
<accession>A0A5C6FB81</accession>